<accession>A0ABV1D6E5</accession>
<keyword evidence="2" id="KW-0472">Membrane</keyword>
<sequence>MEKISTEQIAFVIVMAVLLMIVMPIVQSRTGKSLSELLFGASRKKKPDGAEKPSKKGGGREPRMNNGTKNDLTVFVAQLLKFANKNGMGVVAPGSVEYQGKTAQLIAFLVAPSGVTGIYCLGFGGVVSPGEKDGPWKQHMNGQDLTFRNPLTVCKEQYELVKAAMDEAGVKGNLDIVTVFTNPRVTLKATPSALIYTQKQFMEHLKNTDSLKRGDIDVKEMTGVLARLAKIKEKKAGRNKK</sequence>
<proteinExistence type="predicted"/>
<feature type="region of interest" description="Disordered" evidence="1">
    <location>
        <begin position="44"/>
        <end position="68"/>
    </location>
</feature>
<dbReference type="RefSeq" id="WP_008724317.1">
    <property type="nucleotide sequence ID" value="NZ_JBBMFM010000046.1"/>
</dbReference>
<gene>
    <name evidence="3" type="ORF">WMQ36_13335</name>
</gene>
<comment type="caution">
    <text evidence="3">The sequence shown here is derived from an EMBL/GenBank/DDBJ whole genome shotgun (WGS) entry which is preliminary data.</text>
</comment>
<dbReference type="EMBL" id="JBBMFM010000046">
    <property type="protein sequence ID" value="MEQ2425959.1"/>
    <property type="molecule type" value="Genomic_DNA"/>
</dbReference>
<feature type="transmembrane region" description="Helical" evidence="2">
    <location>
        <begin position="9"/>
        <end position="26"/>
    </location>
</feature>
<feature type="compositionally biased region" description="Basic and acidic residues" evidence="1">
    <location>
        <begin position="47"/>
        <end position="63"/>
    </location>
</feature>
<keyword evidence="2" id="KW-0812">Transmembrane</keyword>
<evidence type="ECO:0000313" key="4">
    <source>
        <dbReference type="Proteomes" id="UP001454086"/>
    </source>
</evidence>
<evidence type="ECO:0008006" key="5">
    <source>
        <dbReference type="Google" id="ProtNLM"/>
    </source>
</evidence>
<dbReference type="Proteomes" id="UP001454086">
    <property type="component" value="Unassembled WGS sequence"/>
</dbReference>
<reference evidence="3 4" key="1">
    <citation type="submission" date="2024-03" db="EMBL/GenBank/DDBJ databases">
        <title>Human intestinal bacterial collection.</title>
        <authorList>
            <person name="Pauvert C."/>
            <person name="Hitch T.C.A."/>
            <person name="Clavel T."/>
        </authorList>
    </citation>
    <scope>NUCLEOTIDE SEQUENCE [LARGE SCALE GENOMIC DNA]</scope>
    <source>
        <strain evidence="3 4">CLA-SR-H021</strain>
    </source>
</reference>
<evidence type="ECO:0000313" key="3">
    <source>
        <dbReference type="EMBL" id="MEQ2425959.1"/>
    </source>
</evidence>
<name>A0ABV1D6E5_9FIRM</name>
<keyword evidence="4" id="KW-1185">Reference proteome</keyword>
<evidence type="ECO:0000256" key="2">
    <source>
        <dbReference type="SAM" id="Phobius"/>
    </source>
</evidence>
<protein>
    <recommendedName>
        <fullName evidence="5">NERD domain-containing protein</fullName>
    </recommendedName>
</protein>
<keyword evidence="2" id="KW-1133">Transmembrane helix</keyword>
<organism evidence="3 4">
    <name type="scientific">Enterocloster hominis</name>
    <name type="common">ex Hitch et al. 2024</name>
    <dbReference type="NCBI Taxonomy" id="1917870"/>
    <lineage>
        <taxon>Bacteria</taxon>
        <taxon>Bacillati</taxon>
        <taxon>Bacillota</taxon>
        <taxon>Clostridia</taxon>
        <taxon>Lachnospirales</taxon>
        <taxon>Lachnospiraceae</taxon>
        <taxon>Enterocloster</taxon>
    </lineage>
</organism>
<evidence type="ECO:0000256" key="1">
    <source>
        <dbReference type="SAM" id="MobiDB-lite"/>
    </source>
</evidence>